<dbReference type="PANTHER" id="PTHR23235:SF127">
    <property type="entry name" value="TRANSCRIPTION FACTOR, PUTATIVE (AFU_ORTHOLOGUE AFUA_3G09820)-RELATED"/>
    <property type="match status" value="1"/>
</dbReference>
<evidence type="ECO:0000259" key="6">
    <source>
        <dbReference type="PROSITE" id="PS50157"/>
    </source>
</evidence>
<dbReference type="GO" id="GO:0000978">
    <property type="term" value="F:RNA polymerase II cis-regulatory region sequence-specific DNA binding"/>
    <property type="evidence" value="ECO:0007669"/>
    <property type="project" value="TreeGrafter"/>
</dbReference>
<accession>A0A7D8UN10</accession>
<keyword evidence="1" id="KW-0479">Metal-binding</keyword>
<dbReference type="Proteomes" id="UP000481288">
    <property type="component" value="Unassembled WGS sequence"/>
</dbReference>
<feature type="region of interest" description="Disordered" evidence="5">
    <location>
        <begin position="1"/>
        <end position="111"/>
    </location>
</feature>
<evidence type="ECO:0000313" key="8">
    <source>
        <dbReference type="Proteomes" id="UP000481288"/>
    </source>
</evidence>
<dbReference type="InterPro" id="IPR013087">
    <property type="entry name" value="Znf_C2H2_type"/>
</dbReference>
<reference evidence="7 8" key="1">
    <citation type="submission" date="2018-05" db="EMBL/GenBank/DDBJ databases">
        <title>Whole genome sequencing for identification of molecular markers to develop diagnostic detection tools for the regulated plant pathogen Lachnellula willkommii.</title>
        <authorList>
            <person name="Giroux E."/>
            <person name="Bilodeau G."/>
        </authorList>
    </citation>
    <scope>NUCLEOTIDE SEQUENCE [LARGE SCALE GENOMIC DNA]</scope>
    <source>
        <strain evidence="7 8">CBS 625.97</strain>
    </source>
</reference>
<name>A0A7D8UN10_9HELO</name>
<dbReference type="Gene3D" id="3.30.160.60">
    <property type="entry name" value="Classic Zinc Finger"/>
    <property type="match status" value="2"/>
</dbReference>
<dbReference type="EMBL" id="QGMG01000518">
    <property type="protein sequence ID" value="TVY53002.1"/>
    <property type="molecule type" value="Genomic_DNA"/>
</dbReference>
<dbReference type="InterPro" id="IPR036236">
    <property type="entry name" value="Znf_C2H2_sf"/>
</dbReference>
<dbReference type="OrthoDB" id="6365676at2759"/>
<dbReference type="GO" id="GO:0000981">
    <property type="term" value="F:DNA-binding transcription factor activity, RNA polymerase II-specific"/>
    <property type="evidence" value="ECO:0007669"/>
    <property type="project" value="TreeGrafter"/>
</dbReference>
<evidence type="ECO:0000256" key="4">
    <source>
        <dbReference type="PROSITE-ProRule" id="PRU00042"/>
    </source>
</evidence>
<dbReference type="Pfam" id="PF00096">
    <property type="entry name" value="zf-C2H2"/>
    <property type="match status" value="1"/>
</dbReference>
<feature type="region of interest" description="Disordered" evidence="5">
    <location>
        <begin position="227"/>
        <end position="248"/>
    </location>
</feature>
<dbReference type="AlphaFoldDB" id="A0A7D8UN10"/>
<comment type="caution">
    <text evidence="7">The sequence shown here is derived from an EMBL/GenBank/DDBJ whole genome shotgun (WGS) entry which is preliminary data.</text>
</comment>
<dbReference type="PROSITE" id="PS00028">
    <property type="entry name" value="ZINC_FINGER_C2H2_1"/>
    <property type="match status" value="1"/>
</dbReference>
<evidence type="ECO:0000256" key="3">
    <source>
        <dbReference type="ARBA" id="ARBA00022833"/>
    </source>
</evidence>
<evidence type="ECO:0000256" key="2">
    <source>
        <dbReference type="ARBA" id="ARBA00022771"/>
    </source>
</evidence>
<proteinExistence type="predicted"/>
<evidence type="ECO:0000256" key="1">
    <source>
        <dbReference type="ARBA" id="ARBA00022723"/>
    </source>
</evidence>
<feature type="domain" description="C2H2-type" evidence="6">
    <location>
        <begin position="203"/>
        <end position="232"/>
    </location>
</feature>
<dbReference type="PROSITE" id="PS50157">
    <property type="entry name" value="ZINC_FINGER_C2H2_2"/>
    <property type="match status" value="2"/>
</dbReference>
<protein>
    <submittedName>
        <fullName evidence="7">Transcriptional regulator NRG1</fullName>
    </submittedName>
</protein>
<keyword evidence="2 4" id="KW-0863">Zinc-finger</keyword>
<evidence type="ECO:0000256" key="5">
    <source>
        <dbReference type="SAM" id="MobiDB-lite"/>
    </source>
</evidence>
<dbReference type="GO" id="GO:0008270">
    <property type="term" value="F:zinc ion binding"/>
    <property type="evidence" value="ECO:0007669"/>
    <property type="project" value="UniProtKB-KW"/>
</dbReference>
<feature type="compositionally biased region" description="Low complexity" evidence="5">
    <location>
        <begin position="40"/>
        <end position="62"/>
    </location>
</feature>
<keyword evidence="8" id="KW-1185">Reference proteome</keyword>
<dbReference type="PANTHER" id="PTHR23235">
    <property type="entry name" value="KRUEPPEL-LIKE TRANSCRIPTION FACTOR"/>
    <property type="match status" value="1"/>
</dbReference>
<dbReference type="SUPFAM" id="SSF57667">
    <property type="entry name" value="beta-beta-alpha zinc fingers"/>
    <property type="match status" value="1"/>
</dbReference>
<sequence>MQERPSMPARDSSGRHISLLNDDSIQASSRIRRPPHGAPDLIRSSSRDSLPSSAASPATPDLMRANSYDSQRTSEPRSPVTPNSLASAVGRPDSFMSNAGVYKDSVQQPQYDQRMHPLDYNSQGQYQMASRSSYPEPRQSPYAQPHVYDEEPYPNRSANVPITDRGQKRYMCRFANEFNCDKTFTTSGHASRHSKIHTAEKAVPCSYDGCPKKFTRSDNMKQHLETHFKERSRSSITGRPGPPVLTKPACVKKVGYSSRSSSVSELSPISTGNLDPALRLHAPASASHPYDFSASFEHALDPPSRSGLDALAMAAAQAPLP</sequence>
<feature type="domain" description="C2H2-type" evidence="6">
    <location>
        <begin position="170"/>
        <end position="202"/>
    </location>
</feature>
<evidence type="ECO:0000313" key="7">
    <source>
        <dbReference type="EMBL" id="TVY53002.1"/>
    </source>
</evidence>
<keyword evidence="3" id="KW-0862">Zinc</keyword>
<dbReference type="SMART" id="SM00355">
    <property type="entry name" value="ZnF_C2H2"/>
    <property type="match status" value="2"/>
</dbReference>
<gene>
    <name evidence="7" type="primary">NRG1</name>
    <name evidence="7" type="ORF">LCER1_G004366</name>
</gene>
<organism evidence="7 8">
    <name type="scientific">Lachnellula cervina</name>
    <dbReference type="NCBI Taxonomy" id="1316786"/>
    <lineage>
        <taxon>Eukaryota</taxon>
        <taxon>Fungi</taxon>
        <taxon>Dikarya</taxon>
        <taxon>Ascomycota</taxon>
        <taxon>Pezizomycotina</taxon>
        <taxon>Leotiomycetes</taxon>
        <taxon>Helotiales</taxon>
        <taxon>Lachnaceae</taxon>
        <taxon>Lachnellula</taxon>
    </lineage>
</organism>